<dbReference type="KEGG" id="paqt:E8L99_20870"/>
<evidence type="ECO:0000313" key="1">
    <source>
        <dbReference type="EMBL" id="QCK88031.1"/>
    </source>
</evidence>
<organism evidence="1 2">
    <name type="scientific">Phreatobacter aquaticus</name>
    <dbReference type="NCBI Taxonomy" id="2570229"/>
    <lineage>
        <taxon>Bacteria</taxon>
        <taxon>Pseudomonadati</taxon>
        <taxon>Pseudomonadota</taxon>
        <taxon>Alphaproteobacteria</taxon>
        <taxon>Hyphomicrobiales</taxon>
        <taxon>Phreatobacteraceae</taxon>
        <taxon>Phreatobacter</taxon>
    </lineage>
</organism>
<dbReference type="Proteomes" id="UP000298588">
    <property type="component" value="Chromosome"/>
</dbReference>
<evidence type="ECO:0000313" key="2">
    <source>
        <dbReference type="Proteomes" id="UP000298588"/>
    </source>
</evidence>
<dbReference type="OrthoDB" id="10014714at2"/>
<protein>
    <submittedName>
        <fullName evidence="1">Uncharacterized protein</fullName>
    </submittedName>
</protein>
<keyword evidence="2" id="KW-1185">Reference proteome</keyword>
<reference evidence="1 2" key="1">
    <citation type="submission" date="2019-04" db="EMBL/GenBank/DDBJ databases">
        <title>Phreatobacter aquaticus sp. nov.</title>
        <authorList>
            <person name="Choi A."/>
            <person name="Baek K."/>
        </authorList>
    </citation>
    <scope>NUCLEOTIDE SEQUENCE [LARGE SCALE GENOMIC DNA]</scope>
    <source>
        <strain evidence="1 2">NMCR1094</strain>
    </source>
</reference>
<accession>A0A4D7QNF4</accession>
<proteinExistence type="predicted"/>
<dbReference type="AlphaFoldDB" id="A0A4D7QNF4"/>
<name>A0A4D7QNF4_9HYPH</name>
<dbReference type="RefSeq" id="WP_137101359.1">
    <property type="nucleotide sequence ID" value="NZ_CP039865.1"/>
</dbReference>
<sequence>MSTPKNADIATISRSDLAASLESWGAVVSDSQLERWRTEGILSKAVRQPGLGRGLGRDDGQYPASSVQQVLAILELQKTIKSLADIGWHLWLRDFSVSDELIFPHFRNAAETIKSVKARAKNALDSDDDSEFSNITNLLFRVKSTSKTFGNIRKDIGAKRFPAFADILFQIAAGRELNIHSKDVAPYLNEALRPIAGKLSVKACAQNLNVIARQNRFRDFTKFLSAQWPDGIIRAKTQFLNSQFATHVVSDENGAIPIPDVHARTLARLRAEPPGRQAALILAFAAYLKAPEASKSNR</sequence>
<gene>
    <name evidence="1" type="ORF">E8L99_20870</name>
</gene>
<dbReference type="EMBL" id="CP039865">
    <property type="protein sequence ID" value="QCK88031.1"/>
    <property type="molecule type" value="Genomic_DNA"/>
</dbReference>